<evidence type="ECO:0000313" key="2">
    <source>
        <dbReference type="EMBL" id="HGT71158.1"/>
    </source>
</evidence>
<reference evidence="2" key="1">
    <citation type="journal article" date="2020" name="mSystems">
        <title>Genome- and Community-Level Interaction Insights into Carbon Utilization and Element Cycling Functions of Hydrothermarchaeota in Hydrothermal Sediment.</title>
        <authorList>
            <person name="Zhou Z."/>
            <person name="Liu Y."/>
            <person name="Xu W."/>
            <person name="Pan J."/>
            <person name="Luo Z.H."/>
            <person name="Li M."/>
        </authorList>
    </citation>
    <scope>NUCLEOTIDE SEQUENCE [LARGE SCALE GENOMIC DNA]</scope>
    <source>
        <strain evidence="2">SpSt-579</strain>
    </source>
</reference>
<dbReference type="AlphaFoldDB" id="A0A7C4R553"/>
<gene>
    <name evidence="2" type="ORF">ENT43_02775</name>
</gene>
<sequence>MENKTKTRENSETSKGSNFYKIGFYVLFSFFMLLTGASISWYLLVGKINKNTAPEISHLTPTNTQIPSPTFVITPTEKEINSINNSLMQKSDVEQIREAMATKHGKTTSQTIINVSKNTGTHAVGSVKFEGEIAGGWFLATKLNGKWIIVDDGNGTVSCDTINPYNFPSSIINECVDNNGNLIHR</sequence>
<keyword evidence="1" id="KW-0812">Transmembrane</keyword>
<proteinExistence type="predicted"/>
<feature type="transmembrane region" description="Helical" evidence="1">
    <location>
        <begin position="22"/>
        <end position="44"/>
    </location>
</feature>
<dbReference type="EMBL" id="DSYQ01000012">
    <property type="protein sequence ID" value="HGT71158.1"/>
    <property type="molecule type" value="Genomic_DNA"/>
</dbReference>
<comment type="caution">
    <text evidence="2">The sequence shown here is derived from an EMBL/GenBank/DDBJ whole genome shotgun (WGS) entry which is preliminary data.</text>
</comment>
<evidence type="ECO:0000256" key="1">
    <source>
        <dbReference type="SAM" id="Phobius"/>
    </source>
</evidence>
<protein>
    <submittedName>
        <fullName evidence="2">Uncharacterized protein</fullName>
    </submittedName>
</protein>
<keyword evidence="1" id="KW-1133">Transmembrane helix</keyword>
<keyword evidence="1" id="KW-0472">Membrane</keyword>
<organism evidence="2">
    <name type="scientific">candidate division CPR3 bacterium</name>
    <dbReference type="NCBI Taxonomy" id="2268181"/>
    <lineage>
        <taxon>Bacteria</taxon>
        <taxon>Bacteria division CPR3</taxon>
    </lineage>
</organism>
<name>A0A7C4R553_UNCC3</name>
<accession>A0A7C4R553</accession>